<organism evidence="1">
    <name type="scientific">Rhizophagus irregularis (strain DAOM 181602 / DAOM 197198 / MUCL 43194)</name>
    <name type="common">Arbuscular mycorrhizal fungus</name>
    <name type="synonym">Glomus intraradices</name>
    <dbReference type="NCBI Taxonomy" id="747089"/>
    <lineage>
        <taxon>Eukaryota</taxon>
        <taxon>Fungi</taxon>
        <taxon>Fungi incertae sedis</taxon>
        <taxon>Mucoromycota</taxon>
        <taxon>Glomeromycotina</taxon>
        <taxon>Glomeromycetes</taxon>
        <taxon>Glomerales</taxon>
        <taxon>Glomeraceae</taxon>
        <taxon>Rhizophagus</taxon>
    </lineage>
</organism>
<gene>
    <name evidence="1" type="ORF">GLOINDRAFT_31355</name>
</gene>
<sequence>MHIYNDLKSAVRLRLEFHKTRGTFLTGNKFTNTVIAKCHLYLVKIKLFMQEKE</sequence>
<dbReference type="AlphaFoldDB" id="U9TKR3"/>
<evidence type="ECO:0000313" key="1">
    <source>
        <dbReference type="EMBL" id="ESA08740.1"/>
    </source>
</evidence>
<name>U9TKR3_RHIID</name>
<dbReference type="HOGENOM" id="CLU_3069869_0_0_1"/>
<proteinExistence type="predicted"/>
<protein>
    <submittedName>
        <fullName evidence="1">Uncharacterized protein</fullName>
    </submittedName>
</protein>
<dbReference type="EMBL" id="KI288868">
    <property type="protein sequence ID" value="ESA08740.1"/>
    <property type="molecule type" value="Genomic_DNA"/>
</dbReference>
<accession>U9TKR3</accession>
<reference evidence="1" key="1">
    <citation type="submission" date="2013-07" db="EMBL/GenBank/DDBJ databases">
        <title>The genome of an arbuscular mycorrhizal fungus provides insights into the evolution of the oldest plant symbiosis.</title>
        <authorList>
            <consortium name="DOE Joint Genome Institute"/>
            <person name="Tisserant E."/>
            <person name="Malbreil M."/>
            <person name="Kuo A."/>
            <person name="Kohler A."/>
            <person name="Symeonidi A."/>
            <person name="Balestrini R."/>
            <person name="Charron P."/>
            <person name="Duensing N."/>
            <person name="Frei-dit-Frey N."/>
            <person name="Gianinazzi-Pearson V."/>
            <person name="Gilbert B."/>
            <person name="Handa Y."/>
            <person name="Hijri M."/>
            <person name="Kaul R."/>
            <person name="Kawaguchi M."/>
            <person name="Krajinski F."/>
            <person name="Lammers P."/>
            <person name="Lapierre D."/>
            <person name="Masclaux F.G."/>
            <person name="Murat C."/>
            <person name="Morin E."/>
            <person name="Ndikumana S."/>
            <person name="Pagni M."/>
            <person name="Petitpierre D."/>
            <person name="Requena N."/>
            <person name="Rosikiewicz P."/>
            <person name="Riley R."/>
            <person name="Saito K."/>
            <person name="San Clemente H."/>
            <person name="Shapiro H."/>
            <person name="van Tuinen D."/>
            <person name="Becard G."/>
            <person name="Bonfante P."/>
            <person name="Paszkowski U."/>
            <person name="Shachar-Hill Y."/>
            <person name="Young J.P."/>
            <person name="Sanders I.R."/>
            <person name="Henrissat B."/>
            <person name="Rensing S.A."/>
            <person name="Grigoriev I.V."/>
            <person name="Corradi N."/>
            <person name="Roux C."/>
            <person name="Martin F."/>
        </authorList>
    </citation>
    <scope>NUCLEOTIDE SEQUENCE</scope>
    <source>
        <strain evidence="1">DAOM 197198</strain>
    </source>
</reference>